<reference evidence="6" key="1">
    <citation type="submission" date="2016-10" db="EMBL/GenBank/DDBJ databases">
        <authorList>
            <person name="Varghese N."/>
            <person name="Submissions S."/>
        </authorList>
    </citation>
    <scope>NUCLEOTIDE SEQUENCE [LARGE SCALE GENOMIC DNA]</scope>
    <source>
        <strain evidence="6">CGMCC 4.5579</strain>
    </source>
</reference>
<keyword evidence="2 5" id="KW-0238">DNA-binding</keyword>
<name>A0A1I5ZD46_9PSEU</name>
<proteinExistence type="predicted"/>
<keyword evidence="3" id="KW-0804">Transcription</keyword>
<dbReference type="SUPFAM" id="SSF46955">
    <property type="entry name" value="Putative DNA-binding domain"/>
    <property type="match status" value="1"/>
</dbReference>
<evidence type="ECO:0000256" key="1">
    <source>
        <dbReference type="ARBA" id="ARBA00023015"/>
    </source>
</evidence>
<dbReference type="PROSITE" id="PS50937">
    <property type="entry name" value="HTH_MERR_2"/>
    <property type="match status" value="1"/>
</dbReference>
<evidence type="ECO:0000256" key="2">
    <source>
        <dbReference type="ARBA" id="ARBA00023125"/>
    </source>
</evidence>
<dbReference type="InterPro" id="IPR000551">
    <property type="entry name" value="MerR-type_HTH_dom"/>
</dbReference>
<dbReference type="Proteomes" id="UP000198727">
    <property type="component" value="Unassembled WGS sequence"/>
</dbReference>
<dbReference type="EMBL" id="FOWW01000009">
    <property type="protein sequence ID" value="SFQ54371.1"/>
    <property type="molecule type" value="Genomic_DNA"/>
</dbReference>
<dbReference type="CDD" id="cd04770">
    <property type="entry name" value="HTH_HMRTR"/>
    <property type="match status" value="1"/>
</dbReference>
<dbReference type="InterPro" id="IPR015358">
    <property type="entry name" value="Tscrpt_reg_MerR_DNA-bd"/>
</dbReference>
<dbReference type="GO" id="GO:0003700">
    <property type="term" value="F:DNA-binding transcription factor activity"/>
    <property type="evidence" value="ECO:0007669"/>
    <property type="project" value="InterPro"/>
</dbReference>
<evidence type="ECO:0000313" key="5">
    <source>
        <dbReference type="EMBL" id="SFQ54371.1"/>
    </source>
</evidence>
<protein>
    <submittedName>
        <fullName evidence="5">DNA-binding transcriptional regulator, MerR family</fullName>
    </submittedName>
</protein>
<evidence type="ECO:0000313" key="6">
    <source>
        <dbReference type="Proteomes" id="UP000198727"/>
    </source>
</evidence>
<dbReference type="GO" id="GO:0003677">
    <property type="term" value="F:DNA binding"/>
    <property type="evidence" value="ECO:0007669"/>
    <property type="project" value="UniProtKB-KW"/>
</dbReference>
<keyword evidence="6" id="KW-1185">Reference proteome</keyword>
<dbReference type="PRINTS" id="PR00040">
    <property type="entry name" value="HTHMERR"/>
</dbReference>
<dbReference type="RefSeq" id="WP_243859725.1">
    <property type="nucleotide sequence ID" value="NZ_FOWW01000009.1"/>
</dbReference>
<dbReference type="InterPro" id="IPR009061">
    <property type="entry name" value="DNA-bd_dom_put_sf"/>
</dbReference>
<keyword evidence="1" id="KW-0805">Transcription regulation</keyword>
<feature type="domain" description="HTH merR-type" evidence="4">
    <location>
        <begin position="100"/>
        <end position="169"/>
    </location>
</feature>
<dbReference type="SMART" id="SM00422">
    <property type="entry name" value="HTH_MERR"/>
    <property type="match status" value="1"/>
</dbReference>
<evidence type="ECO:0000256" key="3">
    <source>
        <dbReference type="ARBA" id="ARBA00023163"/>
    </source>
</evidence>
<accession>A0A1I5ZD46</accession>
<gene>
    <name evidence="5" type="ORF">SAMN05421810_10960</name>
</gene>
<sequence length="250" mass="28166">MTNACPQTIATGSYLLGSLDLIEHARFGRHTETCVPCQREISEPLPIVRLLQRAKENGVDLIQADREHIRRRTAGVLIDPSSARACPERRPLHLPVRWKVMKIGELAARSGTTTKTIRFYEQAGLLPDPDRAPNGYRDYSSQSVERLSFIRRGQAAGLSLREIRQILAIYDRGEAPCSHVRDILSERLDRVRAQIAELVTLESHLDTLLAHARRGQPTAHDRAGVCWILEKNPYPAQDPTESKIIEEATR</sequence>
<dbReference type="AlphaFoldDB" id="A0A1I5ZD46"/>
<dbReference type="Pfam" id="PF09278">
    <property type="entry name" value="MerR-DNA-bind"/>
    <property type="match status" value="1"/>
</dbReference>
<dbReference type="PANTHER" id="PTHR30204:SF94">
    <property type="entry name" value="HEAVY METAL-DEPENDENT TRANSCRIPTIONAL REGULATOR HI_0293-RELATED"/>
    <property type="match status" value="1"/>
</dbReference>
<dbReference type="Gene3D" id="1.10.10.1320">
    <property type="entry name" value="Anti-sigma factor, zinc-finger domain"/>
    <property type="match status" value="1"/>
</dbReference>
<dbReference type="InterPro" id="IPR047057">
    <property type="entry name" value="MerR_fam"/>
</dbReference>
<dbReference type="PANTHER" id="PTHR30204">
    <property type="entry name" value="REDOX-CYCLING DRUG-SENSING TRANSCRIPTIONAL ACTIVATOR SOXR"/>
    <property type="match status" value="1"/>
</dbReference>
<dbReference type="Pfam" id="PF00376">
    <property type="entry name" value="MerR"/>
    <property type="match status" value="1"/>
</dbReference>
<evidence type="ECO:0000259" key="4">
    <source>
        <dbReference type="PROSITE" id="PS50937"/>
    </source>
</evidence>
<dbReference type="STRING" id="587909.SAMN05421810_10960"/>
<dbReference type="InterPro" id="IPR041916">
    <property type="entry name" value="Anti_sigma_zinc_sf"/>
</dbReference>
<dbReference type="Gene3D" id="1.10.1660.10">
    <property type="match status" value="1"/>
</dbReference>
<organism evidence="5 6">
    <name type="scientific">Amycolatopsis arida</name>
    <dbReference type="NCBI Taxonomy" id="587909"/>
    <lineage>
        <taxon>Bacteria</taxon>
        <taxon>Bacillati</taxon>
        <taxon>Actinomycetota</taxon>
        <taxon>Actinomycetes</taxon>
        <taxon>Pseudonocardiales</taxon>
        <taxon>Pseudonocardiaceae</taxon>
        <taxon>Amycolatopsis</taxon>
    </lineage>
</organism>